<dbReference type="KEGG" id="ngf:FRF71_10865"/>
<evidence type="ECO:0000259" key="2">
    <source>
        <dbReference type="PROSITE" id="PS51819"/>
    </source>
</evidence>
<dbReference type="InterPro" id="IPR029068">
    <property type="entry name" value="Glyas_Bleomycin-R_OHBP_Dase"/>
</dbReference>
<dbReference type="EMBL" id="CP042345">
    <property type="protein sequence ID" value="QEA16591.1"/>
    <property type="molecule type" value="Genomic_DNA"/>
</dbReference>
<feature type="domain" description="VOC" evidence="2">
    <location>
        <begin position="188"/>
        <end position="341"/>
    </location>
</feature>
<reference evidence="3 4" key="1">
    <citation type="journal article" date="2013" name="J. Microbiol. Biotechnol.">
        <title>Novosphingobium ginsenosidimutans sp. nov., with the ability to convert ginsenoside.</title>
        <authorList>
            <person name="Kim J.K."/>
            <person name="He D."/>
            <person name="Liu Q.M."/>
            <person name="Park H.Y."/>
            <person name="Jung M.S."/>
            <person name="Yoon M.H."/>
            <person name="Kim S.C."/>
            <person name="Im W.T."/>
        </authorList>
    </citation>
    <scope>NUCLEOTIDE SEQUENCE [LARGE SCALE GENOMIC DNA]</scope>
    <source>
        <strain evidence="3 4">FW-6</strain>
    </source>
</reference>
<dbReference type="Pfam" id="PF00903">
    <property type="entry name" value="Glyoxalase"/>
    <property type="match status" value="1"/>
</dbReference>
<evidence type="ECO:0000313" key="3">
    <source>
        <dbReference type="EMBL" id="QEA16591.1"/>
    </source>
</evidence>
<proteinExistence type="predicted"/>
<dbReference type="OrthoDB" id="7495471at2"/>
<name>A0A5B8S4Z5_9SPHN</name>
<protein>
    <submittedName>
        <fullName evidence="3">VOC family protein</fullName>
    </submittedName>
</protein>
<dbReference type="InterPro" id="IPR037523">
    <property type="entry name" value="VOC_core"/>
</dbReference>
<keyword evidence="4" id="KW-1185">Reference proteome</keyword>
<feature type="chain" id="PRO_5023026445" evidence="1">
    <location>
        <begin position="23"/>
        <end position="342"/>
    </location>
</feature>
<accession>A0A5B8S4Z5</accession>
<evidence type="ECO:0000313" key="4">
    <source>
        <dbReference type="Proteomes" id="UP000321172"/>
    </source>
</evidence>
<feature type="signal peptide" evidence="1">
    <location>
        <begin position="1"/>
        <end position="22"/>
    </location>
</feature>
<dbReference type="AlphaFoldDB" id="A0A5B8S4Z5"/>
<evidence type="ECO:0000256" key="1">
    <source>
        <dbReference type="SAM" id="SignalP"/>
    </source>
</evidence>
<dbReference type="Proteomes" id="UP000321172">
    <property type="component" value="Chromosome"/>
</dbReference>
<dbReference type="InterPro" id="IPR004360">
    <property type="entry name" value="Glyas_Fos-R_dOase_dom"/>
</dbReference>
<sequence>MKHPVAAAIVLLAAAAHSPAQAGVAADHGVAPWSEAVVGVAAFAPITSLLHAEGGWTRKAAGKVNRAELAAWNLPAAASATFERWCAPQASSGCVRFIRFAGVPQRPVRLGARAWDPGGIYSLMVRSDNVPALFDAAIKAGWWAESEPVRFTFGASDLRNVVLTGPHGINIAVYQRVSPPFTAFPVGRISHAFNSMRMVSNKARARDFYLNNLGFELVFDSDKEPPEPARSNFGIPLNYTPRIPRAAAALQPVPGETGRVEVMEMQGFTGTDQSAHASPPNLGVLLLRFPVRDLAAYRQAVEAKGTKIAYAAQRVRITGLGTVDLFAVRDPDGNLTEFYHAH</sequence>
<dbReference type="RefSeq" id="WP_147090670.1">
    <property type="nucleotide sequence ID" value="NZ_BAABJD010000005.1"/>
</dbReference>
<organism evidence="3 4">
    <name type="scientific">Novosphingobium ginsenosidimutans</name>
    <dbReference type="NCBI Taxonomy" id="1176536"/>
    <lineage>
        <taxon>Bacteria</taxon>
        <taxon>Pseudomonadati</taxon>
        <taxon>Pseudomonadota</taxon>
        <taxon>Alphaproteobacteria</taxon>
        <taxon>Sphingomonadales</taxon>
        <taxon>Sphingomonadaceae</taxon>
        <taxon>Novosphingobium</taxon>
    </lineage>
</organism>
<gene>
    <name evidence="3" type="ORF">FRF71_10865</name>
</gene>
<dbReference type="PROSITE" id="PS51819">
    <property type="entry name" value="VOC"/>
    <property type="match status" value="1"/>
</dbReference>
<keyword evidence="1" id="KW-0732">Signal</keyword>
<dbReference type="SUPFAM" id="SSF54593">
    <property type="entry name" value="Glyoxalase/Bleomycin resistance protein/Dihydroxybiphenyl dioxygenase"/>
    <property type="match status" value="2"/>
</dbReference>
<dbReference type="Gene3D" id="3.10.180.10">
    <property type="entry name" value="2,3-Dihydroxybiphenyl 1,2-Dioxygenase, domain 1"/>
    <property type="match status" value="1"/>
</dbReference>